<evidence type="ECO:0000313" key="5">
    <source>
        <dbReference type="Proteomes" id="UP000784435"/>
    </source>
</evidence>
<keyword evidence="2" id="KW-0812">Transmembrane</keyword>
<keyword evidence="2" id="KW-1133">Transmembrane helix</keyword>
<accession>A0A921SMB2</accession>
<feature type="region of interest" description="Disordered" evidence="1">
    <location>
        <begin position="79"/>
        <end position="202"/>
    </location>
</feature>
<evidence type="ECO:0000313" key="4">
    <source>
        <dbReference type="EMBL" id="HJG79075.1"/>
    </source>
</evidence>
<comment type="caution">
    <text evidence="4">The sequence shown here is derived from an EMBL/GenBank/DDBJ whole genome shotgun (WGS) entry which is preliminary data.</text>
</comment>
<feature type="compositionally biased region" description="Polar residues" evidence="1">
    <location>
        <begin position="79"/>
        <end position="106"/>
    </location>
</feature>
<feature type="transmembrane region" description="Helical" evidence="2">
    <location>
        <begin position="56"/>
        <end position="76"/>
    </location>
</feature>
<sequence length="304" mass="31826">MGKHSTPQQSWVTTARDFAGAVATLHRKPQGRHSGADVEQTTATGVLRTVRQRPMVAAIALPAAATVGIVASTFALGQNESGGTVTAEDSTQVSESPTTEDSSTAPSEEEQQEQLDREREEYAESLREDDKYSAAGESSLKAMPKPTPSPSTPAASSASAGVGDSSGESTESADEGSGSDSGSGGVSDQECSVSSDIESGLTPNGRAAYRAVCAEFPEVSSYGGRRADPGSDHNSGNAVDIMITGATGDRITEYLIANKDKLNVKYVIWEQKIYASYTGWSGRPMEDRGSATANHYDHVHVSVN</sequence>
<name>A0A921SMB2_9MICO</name>
<evidence type="ECO:0000259" key="3">
    <source>
        <dbReference type="Pfam" id="PF26571"/>
    </source>
</evidence>
<proteinExistence type="predicted"/>
<keyword evidence="2" id="KW-0472">Membrane</keyword>
<evidence type="ECO:0000256" key="2">
    <source>
        <dbReference type="SAM" id="Phobius"/>
    </source>
</evidence>
<reference evidence="4" key="2">
    <citation type="submission" date="2021-09" db="EMBL/GenBank/DDBJ databases">
        <authorList>
            <person name="Gilroy R."/>
        </authorList>
    </citation>
    <scope>NUCLEOTIDE SEQUENCE</scope>
    <source>
        <strain evidence="4">ChiGjej5B5-7349</strain>
    </source>
</reference>
<dbReference type="EMBL" id="DYUK01000031">
    <property type="protein sequence ID" value="HJG79075.1"/>
    <property type="molecule type" value="Genomic_DNA"/>
</dbReference>
<dbReference type="Pfam" id="PF26571">
    <property type="entry name" value="VldE"/>
    <property type="match status" value="1"/>
</dbReference>
<reference evidence="4" key="1">
    <citation type="journal article" date="2021" name="PeerJ">
        <title>Extensive microbial diversity within the chicken gut microbiome revealed by metagenomics and culture.</title>
        <authorList>
            <person name="Gilroy R."/>
            <person name="Ravi A."/>
            <person name="Getino M."/>
            <person name="Pursley I."/>
            <person name="Horton D.L."/>
            <person name="Alikhan N.F."/>
            <person name="Baker D."/>
            <person name="Gharbi K."/>
            <person name="Hall N."/>
            <person name="Watson M."/>
            <person name="Adriaenssens E.M."/>
            <person name="Foster-Nyarko E."/>
            <person name="Jarju S."/>
            <person name="Secka A."/>
            <person name="Antonio M."/>
            <person name="Oren A."/>
            <person name="Chaudhuri R.R."/>
            <person name="La Ragione R."/>
            <person name="Hildebrand F."/>
            <person name="Pallen M.J."/>
        </authorList>
    </citation>
    <scope>NUCLEOTIDE SEQUENCE</scope>
    <source>
        <strain evidence="4">ChiGjej5B5-7349</strain>
    </source>
</reference>
<protein>
    <submittedName>
        <fullName evidence="4">Ligand-binding protein SH3</fullName>
    </submittedName>
</protein>
<evidence type="ECO:0000256" key="1">
    <source>
        <dbReference type="SAM" id="MobiDB-lite"/>
    </source>
</evidence>
<dbReference type="InterPro" id="IPR058593">
    <property type="entry name" value="ARB_07466-like_C"/>
</dbReference>
<organism evidence="4 5">
    <name type="scientific">Brevibacterium senegalense</name>
    <dbReference type="NCBI Taxonomy" id="1033736"/>
    <lineage>
        <taxon>Bacteria</taxon>
        <taxon>Bacillati</taxon>
        <taxon>Actinomycetota</taxon>
        <taxon>Actinomycetes</taxon>
        <taxon>Micrococcales</taxon>
        <taxon>Brevibacteriaceae</taxon>
        <taxon>Brevibacterium</taxon>
    </lineage>
</organism>
<dbReference type="AlphaFoldDB" id="A0A921SMB2"/>
<feature type="domain" description="ARB-07466-like C-terminal" evidence="3">
    <location>
        <begin position="199"/>
        <end position="296"/>
    </location>
</feature>
<gene>
    <name evidence="4" type="ORF">K8V08_01530</name>
</gene>
<feature type="compositionally biased region" description="Low complexity" evidence="1">
    <location>
        <begin position="152"/>
        <end position="178"/>
    </location>
</feature>
<feature type="compositionally biased region" description="Basic and acidic residues" evidence="1">
    <location>
        <begin position="114"/>
        <end position="132"/>
    </location>
</feature>
<dbReference type="Proteomes" id="UP000784435">
    <property type="component" value="Unassembled WGS sequence"/>
</dbReference>